<gene>
    <name evidence="2" type="ORF">pf16_159</name>
</gene>
<organism evidence="2 3">
    <name type="scientific">Pseudomonas phage pf16</name>
    <dbReference type="NCBI Taxonomy" id="1815630"/>
    <lineage>
        <taxon>Viruses</taxon>
        <taxon>Duplodnaviria</taxon>
        <taxon>Heunggongvirae</taxon>
        <taxon>Uroviricota</taxon>
        <taxon>Caudoviricetes</taxon>
        <taxon>Chakrabartyvirus</taxon>
        <taxon>Chakrabartyvirus pf16</taxon>
    </lineage>
</organism>
<keyword evidence="1" id="KW-0812">Transmembrane</keyword>
<dbReference type="EMBL" id="KU873925">
    <property type="protein sequence ID" value="AND75082.1"/>
    <property type="molecule type" value="Genomic_DNA"/>
</dbReference>
<dbReference type="Proteomes" id="UP000225821">
    <property type="component" value="Segment"/>
</dbReference>
<evidence type="ECO:0000256" key="1">
    <source>
        <dbReference type="SAM" id="Phobius"/>
    </source>
</evidence>
<proteinExistence type="predicted"/>
<sequence length="67" mass="7353">MINIIVGMAILIANVLNLICISVDWYRATNVRIKNHYGLMMAASIAMTVVMVVGVHLAISTTPLHEM</sequence>
<evidence type="ECO:0000313" key="3">
    <source>
        <dbReference type="Proteomes" id="UP000225821"/>
    </source>
</evidence>
<keyword evidence="1" id="KW-0472">Membrane</keyword>
<feature type="transmembrane region" description="Helical" evidence="1">
    <location>
        <begin position="6"/>
        <end position="26"/>
    </location>
</feature>
<evidence type="ECO:0000313" key="2">
    <source>
        <dbReference type="EMBL" id="AND75082.1"/>
    </source>
</evidence>
<keyword evidence="1" id="KW-1133">Transmembrane helix</keyword>
<keyword evidence="3" id="KW-1185">Reference proteome</keyword>
<name>A0A1S5R3T6_9CAUD</name>
<feature type="transmembrane region" description="Helical" evidence="1">
    <location>
        <begin position="38"/>
        <end position="59"/>
    </location>
</feature>
<reference evidence="2 3" key="1">
    <citation type="submission" date="2016-03" db="EMBL/GenBank/DDBJ databases">
        <title>Characterisation of pf16 and phiPMW: Two novel phages infecting Pseudomonas putida PpG1.</title>
        <authorList>
            <person name="Magill D.J."/>
            <person name="Krylov V.N."/>
            <person name="Shaburova O.V."/>
            <person name="Allen C.C.R."/>
            <person name="McGrath J.W."/>
            <person name="Quinn J.P."/>
            <person name="Kulakov L.A."/>
        </authorList>
    </citation>
    <scope>NUCLEOTIDE SEQUENCE [LARGE SCALE GENOMIC DNA]</scope>
</reference>
<protein>
    <submittedName>
        <fullName evidence="2">Uncharacterized protein</fullName>
    </submittedName>
</protein>
<accession>A0A1S5R3T6</accession>